<feature type="region of interest" description="Disordered" evidence="1">
    <location>
        <begin position="37"/>
        <end position="117"/>
    </location>
</feature>
<accession>A0A8S9IN37</accession>
<gene>
    <name evidence="2" type="ORF">F2Q70_00002954</name>
</gene>
<proteinExistence type="predicted"/>
<name>A0A8S9IN37_BRACR</name>
<protein>
    <submittedName>
        <fullName evidence="2">Uncharacterized protein</fullName>
    </submittedName>
</protein>
<feature type="compositionally biased region" description="Polar residues" evidence="1">
    <location>
        <begin position="103"/>
        <end position="117"/>
    </location>
</feature>
<comment type="caution">
    <text evidence="2">The sequence shown here is derived from an EMBL/GenBank/DDBJ whole genome shotgun (WGS) entry which is preliminary data.</text>
</comment>
<dbReference type="EMBL" id="QGKY02001015">
    <property type="protein sequence ID" value="KAF2570793.1"/>
    <property type="molecule type" value="Genomic_DNA"/>
</dbReference>
<feature type="compositionally biased region" description="Low complexity" evidence="1">
    <location>
        <begin position="90"/>
        <end position="102"/>
    </location>
</feature>
<sequence>MIHSDHSLHYSLLTINSHDLNQSSPVSVKMSMSHVKFQELGHDTQPAVQELDQSSSANGRAGPNMDSARPFTELDPRRIQLGRSPSWIDRNPSSPRPRNSSPEIASNSPLLRRNFTI</sequence>
<reference evidence="2" key="1">
    <citation type="submission" date="2019-12" db="EMBL/GenBank/DDBJ databases">
        <title>Genome sequencing and annotation of Brassica cretica.</title>
        <authorList>
            <person name="Studholme D.J."/>
            <person name="Sarris P.F."/>
        </authorList>
    </citation>
    <scope>NUCLEOTIDE SEQUENCE</scope>
    <source>
        <strain evidence="2">PFS-102/07</strain>
        <tissue evidence="2">Leaf</tissue>
    </source>
</reference>
<evidence type="ECO:0000256" key="1">
    <source>
        <dbReference type="SAM" id="MobiDB-lite"/>
    </source>
</evidence>
<dbReference type="AlphaFoldDB" id="A0A8S9IN37"/>
<evidence type="ECO:0000313" key="2">
    <source>
        <dbReference type="EMBL" id="KAF2570793.1"/>
    </source>
</evidence>
<organism evidence="2">
    <name type="scientific">Brassica cretica</name>
    <name type="common">Mustard</name>
    <dbReference type="NCBI Taxonomy" id="69181"/>
    <lineage>
        <taxon>Eukaryota</taxon>
        <taxon>Viridiplantae</taxon>
        <taxon>Streptophyta</taxon>
        <taxon>Embryophyta</taxon>
        <taxon>Tracheophyta</taxon>
        <taxon>Spermatophyta</taxon>
        <taxon>Magnoliopsida</taxon>
        <taxon>eudicotyledons</taxon>
        <taxon>Gunneridae</taxon>
        <taxon>Pentapetalae</taxon>
        <taxon>rosids</taxon>
        <taxon>malvids</taxon>
        <taxon>Brassicales</taxon>
        <taxon>Brassicaceae</taxon>
        <taxon>Brassiceae</taxon>
        <taxon>Brassica</taxon>
    </lineage>
</organism>